<proteinExistence type="predicted"/>
<protein>
    <submittedName>
        <fullName evidence="1">Uncharacterized protein</fullName>
    </submittedName>
</protein>
<gene>
    <name evidence="1" type="ORF">SAMN04490188_3518</name>
</gene>
<evidence type="ECO:0000313" key="1">
    <source>
        <dbReference type="EMBL" id="SEE35640.1"/>
    </source>
</evidence>
<reference evidence="1 2" key="1">
    <citation type="submission" date="2016-10" db="EMBL/GenBank/DDBJ databases">
        <authorList>
            <person name="Varghese N."/>
            <person name="Submissions S."/>
        </authorList>
    </citation>
    <scope>NUCLEOTIDE SEQUENCE [LARGE SCALE GENOMIC DNA]</scope>
    <source>
        <strain evidence="1 2">BS3780</strain>
    </source>
</reference>
<comment type="caution">
    <text evidence="1">The sequence shown here is derived from an EMBL/GenBank/DDBJ whole genome shotgun (WGS) entry which is preliminary data.</text>
</comment>
<dbReference type="Proteomes" id="UP000183915">
    <property type="component" value="Unassembled WGS sequence"/>
</dbReference>
<accession>A0ABY0Z698</accession>
<name>A0ABY0Z698_9PSED</name>
<organism evidence="1 2">
    <name type="scientific">Pseudomonas kilonensis</name>
    <dbReference type="NCBI Taxonomy" id="132476"/>
    <lineage>
        <taxon>Bacteria</taxon>
        <taxon>Pseudomonadati</taxon>
        <taxon>Pseudomonadota</taxon>
        <taxon>Gammaproteobacteria</taxon>
        <taxon>Pseudomonadales</taxon>
        <taxon>Pseudomonadaceae</taxon>
        <taxon>Pseudomonas</taxon>
    </lineage>
</organism>
<evidence type="ECO:0000313" key="2">
    <source>
        <dbReference type="Proteomes" id="UP000183915"/>
    </source>
</evidence>
<sequence length="54" mass="6219">MFRWWLFLFPKKKPDLAKAFNRADALRSNKCKGRFDAQNGLKGSAKPLDHLAIT</sequence>
<keyword evidence="2" id="KW-1185">Reference proteome</keyword>
<dbReference type="EMBL" id="FNTT01000002">
    <property type="protein sequence ID" value="SEE35640.1"/>
    <property type="molecule type" value="Genomic_DNA"/>
</dbReference>